<feature type="transmembrane region" description="Helical" evidence="1">
    <location>
        <begin position="6"/>
        <end position="24"/>
    </location>
</feature>
<dbReference type="SUPFAM" id="SSF53335">
    <property type="entry name" value="S-adenosyl-L-methionine-dependent methyltransferases"/>
    <property type="match status" value="1"/>
</dbReference>
<evidence type="ECO:0000313" key="4">
    <source>
        <dbReference type="Proteomes" id="UP001190700"/>
    </source>
</evidence>
<organism evidence="3 4">
    <name type="scientific">Cymbomonas tetramitiformis</name>
    <dbReference type="NCBI Taxonomy" id="36881"/>
    <lineage>
        <taxon>Eukaryota</taxon>
        <taxon>Viridiplantae</taxon>
        <taxon>Chlorophyta</taxon>
        <taxon>Pyramimonadophyceae</taxon>
        <taxon>Pyramimonadales</taxon>
        <taxon>Pyramimonadaceae</taxon>
        <taxon>Cymbomonas</taxon>
    </lineage>
</organism>
<feature type="domain" description="Methyltransferase" evidence="2">
    <location>
        <begin position="48"/>
        <end position="161"/>
    </location>
</feature>
<dbReference type="AlphaFoldDB" id="A0AAE0L920"/>
<evidence type="ECO:0000256" key="1">
    <source>
        <dbReference type="SAM" id="Phobius"/>
    </source>
</evidence>
<keyword evidence="1" id="KW-0812">Transmembrane</keyword>
<sequence>MFAAPVYYAAGAAGFALMMLRYFAADVYDIVIVKMTTKWYAFVLNRISSKQKVLDIGIGTASALIENKDILEKKDIQIVGVDYEQSYITKAKHLAAKHHLQNRISLHCDSVYTSDLASYGAPFDVAYFSGSISLMPDPPKALRAVAKVLKPQGLIYVTQTYQQRYTPLLGYIKPLMGYVTTIDFGKLTYEADLKRIVADAGMRIVENTAIPGSVDNYFQCAKFVMINPEKEQ</sequence>
<proteinExistence type="predicted"/>
<name>A0AAE0L920_9CHLO</name>
<keyword evidence="4" id="KW-1185">Reference proteome</keyword>
<comment type="caution">
    <text evidence="3">The sequence shown here is derived from an EMBL/GenBank/DDBJ whole genome shotgun (WGS) entry which is preliminary data.</text>
</comment>
<keyword evidence="1" id="KW-0472">Membrane</keyword>
<dbReference type="Pfam" id="PF13847">
    <property type="entry name" value="Methyltransf_31"/>
    <property type="match status" value="1"/>
</dbReference>
<keyword evidence="1" id="KW-1133">Transmembrane helix</keyword>
<evidence type="ECO:0000313" key="3">
    <source>
        <dbReference type="EMBL" id="KAK3276377.1"/>
    </source>
</evidence>
<dbReference type="Gene3D" id="3.40.50.150">
    <property type="entry name" value="Vaccinia Virus protein VP39"/>
    <property type="match status" value="1"/>
</dbReference>
<reference evidence="3 4" key="1">
    <citation type="journal article" date="2015" name="Genome Biol. Evol.">
        <title>Comparative Genomics of a Bacterivorous Green Alga Reveals Evolutionary Causalities and Consequences of Phago-Mixotrophic Mode of Nutrition.</title>
        <authorList>
            <person name="Burns J.A."/>
            <person name="Paasch A."/>
            <person name="Narechania A."/>
            <person name="Kim E."/>
        </authorList>
    </citation>
    <scope>NUCLEOTIDE SEQUENCE [LARGE SCALE GENOMIC DNA]</scope>
    <source>
        <strain evidence="3 4">PLY_AMNH</strain>
    </source>
</reference>
<protein>
    <recommendedName>
        <fullName evidence="2">Methyltransferase domain-containing protein</fullName>
    </recommendedName>
</protein>
<dbReference type="EMBL" id="LGRX02006584">
    <property type="protein sequence ID" value="KAK3276377.1"/>
    <property type="molecule type" value="Genomic_DNA"/>
</dbReference>
<evidence type="ECO:0000259" key="2">
    <source>
        <dbReference type="Pfam" id="PF13847"/>
    </source>
</evidence>
<dbReference type="Proteomes" id="UP001190700">
    <property type="component" value="Unassembled WGS sequence"/>
</dbReference>
<dbReference type="InterPro" id="IPR029063">
    <property type="entry name" value="SAM-dependent_MTases_sf"/>
</dbReference>
<dbReference type="InterPro" id="IPR025714">
    <property type="entry name" value="Methyltranfer_dom"/>
</dbReference>
<dbReference type="CDD" id="cd02440">
    <property type="entry name" value="AdoMet_MTases"/>
    <property type="match status" value="1"/>
</dbReference>
<gene>
    <name evidence="3" type="ORF">CYMTET_15540</name>
</gene>
<accession>A0AAE0L920</accession>